<comment type="cofactor">
    <cofactor evidence="8">
        <name>Ca(2+)</name>
        <dbReference type="ChEBI" id="CHEBI:29108"/>
    </cofactor>
    <text evidence="8">Binds 2 calcium ions per subunit.</text>
</comment>
<feature type="domain" description="Plant heme peroxidase family profile" evidence="10">
    <location>
        <begin position="8"/>
        <end position="95"/>
    </location>
</feature>
<comment type="cofactor">
    <cofactor evidence="8">
        <name>heme b</name>
        <dbReference type="ChEBI" id="CHEBI:60344"/>
    </cofactor>
    <text evidence="8">Binds 1 heme b (iron(II)-protoporphyrin IX) group per subunit.</text>
</comment>
<organism evidence="11 12">
    <name type="scientific">Coptis chinensis</name>
    <dbReference type="NCBI Taxonomy" id="261450"/>
    <lineage>
        <taxon>Eukaryota</taxon>
        <taxon>Viridiplantae</taxon>
        <taxon>Streptophyta</taxon>
        <taxon>Embryophyta</taxon>
        <taxon>Tracheophyta</taxon>
        <taxon>Spermatophyta</taxon>
        <taxon>Magnoliopsida</taxon>
        <taxon>Ranunculales</taxon>
        <taxon>Ranunculaceae</taxon>
        <taxon>Coptidoideae</taxon>
        <taxon>Coptis</taxon>
    </lineage>
</organism>
<keyword evidence="9" id="KW-1015">Disulfide bond</keyword>
<evidence type="ECO:0000256" key="9">
    <source>
        <dbReference type="PIRSR" id="PIRSR600823-5"/>
    </source>
</evidence>
<sequence length="95" mass="10344">MFSVLSILNVKDLVALSGAHTIGKVHCGAFSKRLFNFTGNRDADPSLDTRYANFLRTKCPNPSDPATTVEMDPRSSLLRQPLLSSSYTKTGPLSV</sequence>
<comment type="catalytic activity">
    <reaction evidence="1">
        <text>2 a phenolic donor + H2O2 = 2 a phenolic radical donor + 2 H2O</text>
        <dbReference type="Rhea" id="RHEA:56136"/>
        <dbReference type="ChEBI" id="CHEBI:15377"/>
        <dbReference type="ChEBI" id="CHEBI:16240"/>
        <dbReference type="ChEBI" id="CHEBI:139520"/>
        <dbReference type="ChEBI" id="CHEBI:139521"/>
        <dbReference type="EC" id="1.11.1.7"/>
    </reaction>
</comment>
<evidence type="ECO:0000313" key="11">
    <source>
        <dbReference type="EMBL" id="KAF9596470.1"/>
    </source>
</evidence>
<comment type="similarity">
    <text evidence="2">Belongs to the peroxidase family. Ascorbate peroxidase subfamily.</text>
</comment>
<dbReference type="GO" id="GO:0140825">
    <property type="term" value="F:lactoperoxidase activity"/>
    <property type="evidence" value="ECO:0007669"/>
    <property type="project" value="UniProtKB-EC"/>
</dbReference>
<feature type="binding site" description="axial binding residue" evidence="8">
    <location>
        <position position="20"/>
    </location>
    <ligand>
        <name>heme b</name>
        <dbReference type="ChEBI" id="CHEBI:60344"/>
    </ligand>
    <ligandPart>
        <name>Fe</name>
        <dbReference type="ChEBI" id="CHEBI:18248"/>
    </ligandPart>
</feature>
<dbReference type="AlphaFoldDB" id="A0A835LIW1"/>
<dbReference type="Proteomes" id="UP000631114">
    <property type="component" value="Unassembled WGS sequence"/>
</dbReference>
<proteinExistence type="inferred from homology"/>
<feature type="disulfide bond" evidence="9">
    <location>
        <begin position="27"/>
        <end position="59"/>
    </location>
</feature>
<dbReference type="GO" id="GO:0046872">
    <property type="term" value="F:metal ion binding"/>
    <property type="evidence" value="ECO:0007669"/>
    <property type="project" value="UniProtKB-KW"/>
</dbReference>
<evidence type="ECO:0000256" key="5">
    <source>
        <dbReference type="ARBA" id="ARBA00022723"/>
    </source>
</evidence>
<comment type="caution">
    <text evidence="11">The sequence shown here is derived from an EMBL/GenBank/DDBJ whole genome shotgun (WGS) entry which is preliminary data.</text>
</comment>
<keyword evidence="6" id="KW-0560">Oxidoreductase</keyword>
<evidence type="ECO:0000256" key="4">
    <source>
        <dbReference type="ARBA" id="ARBA00022617"/>
    </source>
</evidence>
<accession>A0A835LIW1</accession>
<dbReference type="PROSITE" id="PS50873">
    <property type="entry name" value="PEROXIDASE_4"/>
    <property type="match status" value="1"/>
</dbReference>
<dbReference type="SUPFAM" id="SSF48113">
    <property type="entry name" value="Heme-dependent peroxidases"/>
    <property type="match status" value="1"/>
</dbReference>
<dbReference type="Gene3D" id="1.10.420.10">
    <property type="entry name" value="Peroxidase, domain 2"/>
    <property type="match status" value="1"/>
</dbReference>
<keyword evidence="4" id="KW-0349">Heme</keyword>
<evidence type="ECO:0000259" key="10">
    <source>
        <dbReference type="PROSITE" id="PS50873"/>
    </source>
</evidence>
<dbReference type="InterPro" id="IPR019793">
    <property type="entry name" value="Peroxidases_heam-ligand_BS"/>
</dbReference>
<evidence type="ECO:0000313" key="12">
    <source>
        <dbReference type="Proteomes" id="UP000631114"/>
    </source>
</evidence>
<keyword evidence="5 8" id="KW-0479">Metal-binding</keyword>
<dbReference type="GO" id="GO:0006979">
    <property type="term" value="P:response to oxidative stress"/>
    <property type="evidence" value="ECO:0007669"/>
    <property type="project" value="InterPro"/>
</dbReference>
<reference evidence="11 12" key="1">
    <citation type="submission" date="2020-10" db="EMBL/GenBank/DDBJ databases">
        <title>The Coptis chinensis genome and diversification of protoberbering-type alkaloids.</title>
        <authorList>
            <person name="Wang B."/>
            <person name="Shu S."/>
            <person name="Song C."/>
            <person name="Liu Y."/>
        </authorList>
    </citation>
    <scope>NUCLEOTIDE SEQUENCE [LARGE SCALE GENOMIC DNA]</scope>
    <source>
        <strain evidence="11">HL-2020</strain>
        <tissue evidence="11">Leaf</tissue>
    </source>
</reference>
<evidence type="ECO:0000256" key="2">
    <source>
        <dbReference type="ARBA" id="ARBA00006873"/>
    </source>
</evidence>
<keyword evidence="7 8" id="KW-0408">Iron</keyword>
<dbReference type="EMBL" id="JADFTS010000007">
    <property type="protein sequence ID" value="KAF9596470.1"/>
    <property type="molecule type" value="Genomic_DNA"/>
</dbReference>
<dbReference type="InterPro" id="IPR010255">
    <property type="entry name" value="Haem_peroxidase_sf"/>
</dbReference>
<dbReference type="OrthoDB" id="652522at2759"/>
<dbReference type="InterPro" id="IPR000823">
    <property type="entry name" value="Peroxidase_pln"/>
</dbReference>
<feature type="binding site" evidence="8">
    <location>
        <position position="72"/>
    </location>
    <ligand>
        <name>Ca(2+)</name>
        <dbReference type="ChEBI" id="CHEBI:29108"/>
        <label>2</label>
    </ligand>
</feature>
<evidence type="ECO:0000256" key="7">
    <source>
        <dbReference type="ARBA" id="ARBA00023004"/>
    </source>
</evidence>
<gene>
    <name evidence="11" type="ORF">IFM89_012175</name>
</gene>
<dbReference type="PROSITE" id="PS00435">
    <property type="entry name" value="PEROXIDASE_1"/>
    <property type="match status" value="1"/>
</dbReference>
<keyword evidence="8" id="KW-0106">Calcium</keyword>
<evidence type="ECO:0000256" key="3">
    <source>
        <dbReference type="ARBA" id="ARBA00022559"/>
    </source>
</evidence>
<dbReference type="PANTHER" id="PTHR31235">
    <property type="entry name" value="PEROXIDASE 25-RELATED"/>
    <property type="match status" value="1"/>
</dbReference>
<keyword evidence="3" id="KW-0575">Peroxidase</keyword>
<dbReference type="GO" id="GO:0020037">
    <property type="term" value="F:heme binding"/>
    <property type="evidence" value="ECO:0007669"/>
    <property type="project" value="InterPro"/>
</dbReference>
<protein>
    <recommendedName>
        <fullName evidence="10">Plant heme peroxidase family profile domain-containing protein</fullName>
    </recommendedName>
</protein>
<feature type="binding site" evidence="8">
    <location>
        <position position="21"/>
    </location>
    <ligand>
        <name>Ca(2+)</name>
        <dbReference type="ChEBI" id="CHEBI:29108"/>
        <label>2</label>
    </ligand>
</feature>
<name>A0A835LIW1_9MAGN</name>
<dbReference type="Pfam" id="PF00141">
    <property type="entry name" value="peroxidase"/>
    <property type="match status" value="1"/>
</dbReference>
<evidence type="ECO:0000256" key="6">
    <source>
        <dbReference type="ARBA" id="ARBA00023002"/>
    </source>
</evidence>
<evidence type="ECO:0000256" key="8">
    <source>
        <dbReference type="PIRSR" id="PIRSR600823-3"/>
    </source>
</evidence>
<evidence type="ECO:0000256" key="1">
    <source>
        <dbReference type="ARBA" id="ARBA00000189"/>
    </source>
</evidence>
<dbReference type="InterPro" id="IPR002016">
    <property type="entry name" value="Haem_peroxidase"/>
</dbReference>
<keyword evidence="12" id="KW-1185">Reference proteome</keyword>